<dbReference type="EMBL" id="FOAB01000012">
    <property type="protein sequence ID" value="SEM26039.1"/>
    <property type="molecule type" value="Genomic_DNA"/>
</dbReference>
<feature type="chain" id="PRO_5011468542" evidence="2">
    <location>
        <begin position="21"/>
        <end position="351"/>
    </location>
</feature>
<gene>
    <name evidence="3" type="ORF">SAMN04487910_4563</name>
</gene>
<sequence length="351" mass="37393">MIKTLFSLLLCVCSIFSVNAQYSISYDSTDPITVIAGQSVTLNYTYSASMQVDAQFQIFETDNPGIFGGTTAVGTAVAEFPTLDVGTDAMGTITLNIPANLPLSSSLSGTEYRIFGKLSSEANSDATADVTWDTGGVYPSIIITAPPYSISYDSTNPVTVAAGESITLNYTYTASMDVATQFQIFEADVPGIFGGTTANGTAVIVTPTVVAGTDISTTVTLDIPSDLPISSSLSGTKYYIFGKLSSADNPDASSDADWSVSGEYPEITVSPVLSTNDFTTFDRDKLYFNNASTSLVINDINDIKSLSIYNTIGKKVYEVEDIKNATNINLSTLPKGLYIARSDSKFLKFIR</sequence>
<evidence type="ECO:0000313" key="4">
    <source>
        <dbReference type="Proteomes" id="UP000198521"/>
    </source>
</evidence>
<proteinExistence type="predicted"/>
<evidence type="ECO:0000256" key="1">
    <source>
        <dbReference type="ARBA" id="ARBA00022729"/>
    </source>
</evidence>
<name>A0A1H7WYR5_AQUAM</name>
<organism evidence="3 4">
    <name type="scientific">Aquimarina amphilecti</name>
    <dbReference type="NCBI Taxonomy" id="1038014"/>
    <lineage>
        <taxon>Bacteria</taxon>
        <taxon>Pseudomonadati</taxon>
        <taxon>Bacteroidota</taxon>
        <taxon>Flavobacteriia</taxon>
        <taxon>Flavobacteriales</taxon>
        <taxon>Flavobacteriaceae</taxon>
        <taxon>Aquimarina</taxon>
    </lineage>
</organism>
<dbReference type="InterPro" id="IPR026444">
    <property type="entry name" value="Secre_tail"/>
</dbReference>
<dbReference type="RefSeq" id="WP_091412685.1">
    <property type="nucleotide sequence ID" value="NZ_FOAB01000012.1"/>
</dbReference>
<evidence type="ECO:0000313" key="3">
    <source>
        <dbReference type="EMBL" id="SEM26039.1"/>
    </source>
</evidence>
<dbReference type="NCBIfam" id="TIGR04183">
    <property type="entry name" value="Por_Secre_tail"/>
    <property type="match status" value="1"/>
</dbReference>
<keyword evidence="1 2" id="KW-0732">Signal</keyword>
<reference evidence="4" key="1">
    <citation type="submission" date="2016-10" db="EMBL/GenBank/DDBJ databases">
        <authorList>
            <person name="Varghese N."/>
            <person name="Submissions S."/>
        </authorList>
    </citation>
    <scope>NUCLEOTIDE SEQUENCE [LARGE SCALE GENOMIC DNA]</scope>
    <source>
        <strain evidence="4">DSM 25232 / NCIMB 14723 / 92V</strain>
    </source>
</reference>
<evidence type="ECO:0000256" key="2">
    <source>
        <dbReference type="SAM" id="SignalP"/>
    </source>
</evidence>
<keyword evidence="4" id="KW-1185">Reference proteome</keyword>
<feature type="signal peptide" evidence="2">
    <location>
        <begin position="1"/>
        <end position="20"/>
    </location>
</feature>
<dbReference type="OrthoDB" id="1164780at2"/>
<dbReference type="AlphaFoldDB" id="A0A1H7WYR5"/>
<dbReference type="Proteomes" id="UP000198521">
    <property type="component" value="Unassembled WGS sequence"/>
</dbReference>
<accession>A0A1H7WYR5</accession>
<protein>
    <submittedName>
        <fullName evidence="3">Por secretion system C-terminal sorting domain-containing protein</fullName>
    </submittedName>
</protein>